<dbReference type="Pfam" id="PF00809">
    <property type="entry name" value="Pterin_bind"/>
    <property type="match status" value="1"/>
</dbReference>
<dbReference type="InterPro" id="IPR000489">
    <property type="entry name" value="Pterin-binding_dom"/>
</dbReference>
<dbReference type="EMBL" id="JACQWF010000185">
    <property type="protein sequence ID" value="MBI4595542.1"/>
    <property type="molecule type" value="Genomic_DNA"/>
</dbReference>
<comment type="similarity">
    <text evidence="4 12">Belongs to the DHPS family.</text>
</comment>
<evidence type="ECO:0000256" key="7">
    <source>
        <dbReference type="ARBA" id="ARBA00022679"/>
    </source>
</evidence>
<dbReference type="PROSITE" id="PS50972">
    <property type="entry name" value="PTERIN_BINDING"/>
    <property type="match status" value="1"/>
</dbReference>
<dbReference type="PANTHER" id="PTHR20941">
    <property type="entry name" value="FOLATE SYNTHESIS PROTEINS"/>
    <property type="match status" value="1"/>
</dbReference>
<evidence type="ECO:0000259" key="13">
    <source>
        <dbReference type="PROSITE" id="PS50972"/>
    </source>
</evidence>
<gene>
    <name evidence="14" type="primary">folP</name>
    <name evidence="14" type="ORF">HY730_04090</name>
</gene>
<dbReference type="SUPFAM" id="SSF51717">
    <property type="entry name" value="Dihydropteroate synthetase-like"/>
    <property type="match status" value="1"/>
</dbReference>
<dbReference type="AlphaFoldDB" id="A0A933GL20"/>
<evidence type="ECO:0000256" key="4">
    <source>
        <dbReference type="ARBA" id="ARBA00009503"/>
    </source>
</evidence>
<dbReference type="InterPro" id="IPR011005">
    <property type="entry name" value="Dihydropteroate_synth-like_sf"/>
</dbReference>
<dbReference type="CDD" id="cd00739">
    <property type="entry name" value="DHPS"/>
    <property type="match status" value="1"/>
</dbReference>
<name>A0A933GL20_UNCTE</name>
<evidence type="ECO:0000256" key="3">
    <source>
        <dbReference type="ARBA" id="ARBA00004763"/>
    </source>
</evidence>
<dbReference type="GO" id="GO:0046654">
    <property type="term" value="P:tetrahydrofolate biosynthetic process"/>
    <property type="evidence" value="ECO:0007669"/>
    <property type="project" value="TreeGrafter"/>
</dbReference>
<keyword evidence="9 12" id="KW-0460">Magnesium</keyword>
<evidence type="ECO:0000256" key="6">
    <source>
        <dbReference type="ARBA" id="ARBA00016919"/>
    </source>
</evidence>
<protein>
    <recommendedName>
        <fullName evidence="6 12">Dihydropteroate synthase</fullName>
        <shortName evidence="12">DHPS</shortName>
        <ecNumber evidence="5 12">2.5.1.15</ecNumber>
    </recommendedName>
    <alternativeName>
        <fullName evidence="11 12">Dihydropteroate pyrophosphorylase</fullName>
    </alternativeName>
</protein>
<accession>A0A933GL20</accession>
<dbReference type="GO" id="GO:0046872">
    <property type="term" value="F:metal ion binding"/>
    <property type="evidence" value="ECO:0007669"/>
    <property type="project" value="UniProtKB-KW"/>
</dbReference>
<evidence type="ECO:0000256" key="12">
    <source>
        <dbReference type="RuleBase" id="RU361205"/>
    </source>
</evidence>
<sequence length="304" mass="33690">MIVFNPANPKKEICQETDQALEKLQGHRFRLHSPRFTWDINHRTLIIGVLNITPDSFSDGGKFMEPRIAIERALEMREEGADIIDIGAESTRPGSDPVSSQEELNRLLPVIRPLVKLGHIPISVDTYKSEVAKIMLDEGVDMINDISGFTFDCHMPEALAPHNVPVIIMHTPGPPKTMQQNIKYRALIPDILLFLRQAIEMGKKAGINQERFIIDPGIGFGKTGAQNLAIIRLLSDFRSLGRPIMIGVSRKSFIGKILDLPPEERIEGTAAAVVVSILNGANLIRVHDVKAMTRVAKMADALKS</sequence>
<evidence type="ECO:0000313" key="14">
    <source>
        <dbReference type="EMBL" id="MBI4595542.1"/>
    </source>
</evidence>
<evidence type="ECO:0000256" key="9">
    <source>
        <dbReference type="ARBA" id="ARBA00022842"/>
    </source>
</evidence>
<dbReference type="GO" id="GO:0004156">
    <property type="term" value="F:dihydropteroate synthase activity"/>
    <property type="evidence" value="ECO:0007669"/>
    <property type="project" value="UniProtKB-EC"/>
</dbReference>
<dbReference type="FunFam" id="3.20.20.20:FF:000006">
    <property type="entry name" value="Dihydropteroate synthase"/>
    <property type="match status" value="1"/>
</dbReference>
<dbReference type="InterPro" id="IPR006390">
    <property type="entry name" value="DHP_synth_dom"/>
</dbReference>
<dbReference type="PROSITE" id="PS00792">
    <property type="entry name" value="DHPS_1"/>
    <property type="match status" value="1"/>
</dbReference>
<evidence type="ECO:0000256" key="1">
    <source>
        <dbReference type="ARBA" id="ARBA00000012"/>
    </source>
</evidence>
<evidence type="ECO:0000256" key="8">
    <source>
        <dbReference type="ARBA" id="ARBA00022723"/>
    </source>
</evidence>
<reference evidence="14" key="1">
    <citation type="submission" date="2020-07" db="EMBL/GenBank/DDBJ databases">
        <title>Huge and variable diversity of episymbiotic CPR bacteria and DPANN archaea in groundwater ecosystems.</title>
        <authorList>
            <person name="He C.Y."/>
            <person name="Keren R."/>
            <person name="Whittaker M."/>
            <person name="Farag I.F."/>
            <person name="Doudna J."/>
            <person name="Cate J.H.D."/>
            <person name="Banfield J.F."/>
        </authorList>
    </citation>
    <scope>NUCLEOTIDE SEQUENCE</scope>
    <source>
        <strain evidence="14">NC_groundwater_1482_Ag_S-0.65um_47_24</strain>
    </source>
</reference>
<dbReference type="GO" id="GO:0046656">
    <property type="term" value="P:folic acid biosynthetic process"/>
    <property type="evidence" value="ECO:0007669"/>
    <property type="project" value="UniProtKB-KW"/>
</dbReference>
<comment type="pathway">
    <text evidence="3 12">Cofactor biosynthesis; tetrahydrofolate biosynthesis; 7,8-dihydrofolate from 2-amino-4-hydroxy-6-hydroxymethyl-7,8-dihydropteridine diphosphate and 4-aminobenzoate: step 1/2.</text>
</comment>
<evidence type="ECO:0000313" key="15">
    <source>
        <dbReference type="Proteomes" id="UP000772181"/>
    </source>
</evidence>
<feature type="domain" description="Pterin-binding" evidence="13">
    <location>
        <begin position="44"/>
        <end position="297"/>
    </location>
</feature>
<dbReference type="PANTHER" id="PTHR20941:SF1">
    <property type="entry name" value="FOLIC ACID SYNTHESIS PROTEIN FOL1"/>
    <property type="match status" value="1"/>
</dbReference>
<evidence type="ECO:0000256" key="10">
    <source>
        <dbReference type="ARBA" id="ARBA00022909"/>
    </source>
</evidence>
<evidence type="ECO:0000256" key="11">
    <source>
        <dbReference type="ARBA" id="ARBA00030193"/>
    </source>
</evidence>
<dbReference type="GO" id="GO:0005829">
    <property type="term" value="C:cytosol"/>
    <property type="evidence" value="ECO:0007669"/>
    <property type="project" value="TreeGrafter"/>
</dbReference>
<comment type="caution">
    <text evidence="14">The sequence shown here is derived from an EMBL/GenBank/DDBJ whole genome shotgun (WGS) entry which is preliminary data.</text>
</comment>
<organism evidence="14 15">
    <name type="scientific">Tectimicrobiota bacterium</name>
    <dbReference type="NCBI Taxonomy" id="2528274"/>
    <lineage>
        <taxon>Bacteria</taxon>
        <taxon>Pseudomonadati</taxon>
        <taxon>Nitrospinota/Tectimicrobiota group</taxon>
        <taxon>Candidatus Tectimicrobiota</taxon>
    </lineage>
</organism>
<keyword evidence="10 12" id="KW-0289">Folate biosynthesis</keyword>
<dbReference type="Gene3D" id="3.20.20.20">
    <property type="entry name" value="Dihydropteroate synthase-like"/>
    <property type="match status" value="1"/>
</dbReference>
<dbReference type="NCBIfam" id="TIGR01496">
    <property type="entry name" value="DHPS"/>
    <property type="match status" value="1"/>
</dbReference>
<comment type="cofactor">
    <cofactor evidence="2 12">
        <name>Mg(2+)</name>
        <dbReference type="ChEBI" id="CHEBI:18420"/>
    </cofactor>
</comment>
<dbReference type="PROSITE" id="PS00793">
    <property type="entry name" value="DHPS_2"/>
    <property type="match status" value="1"/>
</dbReference>
<evidence type="ECO:0000256" key="2">
    <source>
        <dbReference type="ARBA" id="ARBA00001946"/>
    </source>
</evidence>
<dbReference type="InterPro" id="IPR045031">
    <property type="entry name" value="DHP_synth-like"/>
</dbReference>
<proteinExistence type="inferred from homology"/>
<evidence type="ECO:0000256" key="5">
    <source>
        <dbReference type="ARBA" id="ARBA00012458"/>
    </source>
</evidence>
<comment type="catalytic activity">
    <reaction evidence="1">
        <text>(7,8-dihydropterin-6-yl)methyl diphosphate + 4-aminobenzoate = 7,8-dihydropteroate + diphosphate</text>
        <dbReference type="Rhea" id="RHEA:19949"/>
        <dbReference type="ChEBI" id="CHEBI:17836"/>
        <dbReference type="ChEBI" id="CHEBI:17839"/>
        <dbReference type="ChEBI" id="CHEBI:33019"/>
        <dbReference type="ChEBI" id="CHEBI:72950"/>
        <dbReference type="EC" id="2.5.1.15"/>
    </reaction>
</comment>
<comment type="function">
    <text evidence="12">Catalyzes the condensation of para-aminobenzoate (pABA) with 6-hydroxymethyl-7,8-dihydropterin diphosphate (DHPt-PP) to form 7,8-dihydropteroate (H2Pte), the immediate precursor of folate derivatives.</text>
</comment>
<keyword evidence="7 12" id="KW-0808">Transferase</keyword>
<dbReference type="EC" id="2.5.1.15" evidence="5 12"/>
<dbReference type="Proteomes" id="UP000772181">
    <property type="component" value="Unassembled WGS sequence"/>
</dbReference>
<keyword evidence="8 12" id="KW-0479">Metal-binding</keyword>